<evidence type="ECO:0000313" key="2">
    <source>
        <dbReference type="Proteomes" id="UP000438182"/>
    </source>
</evidence>
<comment type="caution">
    <text evidence="1">The sequence shown here is derived from an EMBL/GenBank/DDBJ whole genome shotgun (WGS) entry which is preliminary data.</text>
</comment>
<accession>A0A6I4P2D2</accession>
<name>A0A6I4P2D2_9MICO</name>
<evidence type="ECO:0000313" key="1">
    <source>
        <dbReference type="EMBL" id="MWB98229.1"/>
    </source>
</evidence>
<keyword evidence="2" id="KW-1185">Reference proteome</keyword>
<dbReference type="RefSeq" id="WP_160423572.1">
    <property type="nucleotide sequence ID" value="NZ_WSTA01000022.1"/>
</dbReference>
<dbReference type="EMBL" id="WSTA01000022">
    <property type="protein sequence ID" value="MWB98229.1"/>
    <property type="molecule type" value="Genomic_DNA"/>
</dbReference>
<gene>
    <name evidence="1" type="ORF">GB864_06660</name>
</gene>
<dbReference type="AlphaFoldDB" id="A0A6I4P2D2"/>
<proteinExistence type="predicted"/>
<organism evidence="1 2">
    <name type="scientific">Agromyces seonyuensis</name>
    <dbReference type="NCBI Taxonomy" id="2662446"/>
    <lineage>
        <taxon>Bacteria</taxon>
        <taxon>Bacillati</taxon>
        <taxon>Actinomycetota</taxon>
        <taxon>Actinomycetes</taxon>
        <taxon>Micrococcales</taxon>
        <taxon>Microbacteriaceae</taxon>
        <taxon>Agromyces</taxon>
    </lineage>
</organism>
<sequence length="52" mass="5850">MQQTPALHIVGPTAVREAMSEALENRGDMELFEEARRRVVVAMKKALDIPRS</sequence>
<dbReference type="Proteomes" id="UP000438182">
    <property type="component" value="Unassembled WGS sequence"/>
</dbReference>
<protein>
    <submittedName>
        <fullName evidence="1">Uncharacterized protein</fullName>
    </submittedName>
</protein>
<reference evidence="1 2" key="1">
    <citation type="submission" date="2019-12" db="EMBL/GenBank/DDBJ databases">
        <authorList>
            <person name="Kim Y.S."/>
        </authorList>
    </citation>
    <scope>NUCLEOTIDE SEQUENCE [LARGE SCALE GENOMIC DNA]</scope>
    <source>
        <strain evidence="1 2">MMS17-SY077</strain>
    </source>
</reference>